<organism evidence="1 2">
    <name type="scientific">Flavobacterium cheniae</name>
    <dbReference type="NCBI Taxonomy" id="295428"/>
    <lineage>
        <taxon>Bacteria</taxon>
        <taxon>Pseudomonadati</taxon>
        <taxon>Bacteroidota</taxon>
        <taxon>Flavobacteriia</taxon>
        <taxon>Flavobacteriales</taxon>
        <taxon>Flavobacteriaceae</taxon>
        <taxon>Flavobacterium</taxon>
    </lineage>
</organism>
<protein>
    <submittedName>
        <fullName evidence="1">DKNYY family protein</fullName>
    </submittedName>
</protein>
<comment type="caution">
    <text evidence="1">The sequence shown here is derived from an EMBL/GenBank/DDBJ whole genome shotgun (WGS) entry which is preliminary data.</text>
</comment>
<proteinExistence type="predicted"/>
<dbReference type="Pfam" id="PF13644">
    <property type="entry name" value="DKNYY"/>
    <property type="match status" value="1"/>
</dbReference>
<accession>A0A562KRR8</accession>
<gene>
    <name evidence="1" type="ORF">IP97_00084</name>
</gene>
<dbReference type="AlphaFoldDB" id="A0A562KRR8"/>
<keyword evidence="2" id="KW-1185">Reference proteome</keyword>
<sequence length="240" mass="27924">MRILLIITIVFSFLFVSCSTGYENDGDVVYYEHWNEGSGQHKKILDANPKTFKVLEFSNYAKDDKFVFYQGVKIIGADAKTFEAIDEFYAKDKNYGWYGSDTIKTSNGKTFKVINSYFSTDGNDVFYTTEPLKMIEPKNFKIVEGENNNDTWTTDGKYYYYNQYKVPSDDYDNLTIYPKSGGISKDKNWVYFLDHKLNYNIEGKKVVDTIDVASFKVTGYIECRDKFSCFNVYHGREKCE</sequence>
<name>A0A562KRR8_9FLAO</name>
<dbReference type="RefSeq" id="WP_158633778.1">
    <property type="nucleotide sequence ID" value="NZ_SNZC01000001.1"/>
</dbReference>
<dbReference type="InterPro" id="IPR027375">
    <property type="entry name" value="DKNYY"/>
</dbReference>
<evidence type="ECO:0000313" key="2">
    <source>
        <dbReference type="Proteomes" id="UP000315312"/>
    </source>
</evidence>
<evidence type="ECO:0000313" key="1">
    <source>
        <dbReference type="EMBL" id="TWH98139.1"/>
    </source>
</evidence>
<reference evidence="1 2" key="1">
    <citation type="journal article" date="2015" name="Stand. Genomic Sci.">
        <title>Genomic Encyclopedia of Bacterial and Archaeal Type Strains, Phase III: the genomes of soil and plant-associated and newly described type strains.</title>
        <authorList>
            <person name="Whitman W.B."/>
            <person name="Woyke T."/>
            <person name="Klenk H.P."/>
            <person name="Zhou Y."/>
            <person name="Lilburn T.G."/>
            <person name="Beck B.J."/>
            <person name="De Vos P."/>
            <person name="Vandamme P."/>
            <person name="Eisen J.A."/>
            <person name="Garrity G."/>
            <person name="Hugenholtz P."/>
            <person name="Kyrpides N.C."/>
        </authorList>
    </citation>
    <scope>NUCLEOTIDE SEQUENCE [LARGE SCALE GENOMIC DNA]</scope>
    <source>
        <strain evidence="1 2">CGMCC 1.6844</strain>
    </source>
</reference>
<dbReference type="Proteomes" id="UP000315312">
    <property type="component" value="Unassembled WGS sequence"/>
</dbReference>
<dbReference type="EMBL" id="VLKM01000001">
    <property type="protein sequence ID" value="TWH98139.1"/>
    <property type="molecule type" value="Genomic_DNA"/>
</dbReference>
<dbReference type="PROSITE" id="PS51257">
    <property type="entry name" value="PROKAR_LIPOPROTEIN"/>
    <property type="match status" value="1"/>
</dbReference>